<sequence>MFLLSISSLSSVLKCRFSLDFCFCFEQAALLQIVRLQIETQIDLFFITVGLDFLLCSRFSVVFLISICFCHDLLCSRSPNIPDFLLLCSDVLFSAMVIHICNNNASVQKHQVVVHNPFSSPSPSSPPSSYPPPTMCDYSITTT</sequence>
<name>A0ACB9CIE0_ARCLA</name>
<accession>A0ACB9CIE0</accession>
<evidence type="ECO:0000313" key="1">
    <source>
        <dbReference type="EMBL" id="KAI3734014.1"/>
    </source>
</evidence>
<gene>
    <name evidence="1" type="ORF">L6452_13474</name>
</gene>
<dbReference type="Proteomes" id="UP001055879">
    <property type="component" value="Linkage Group LG04"/>
</dbReference>
<proteinExistence type="predicted"/>
<comment type="caution">
    <text evidence="1">The sequence shown here is derived from an EMBL/GenBank/DDBJ whole genome shotgun (WGS) entry which is preliminary data.</text>
</comment>
<dbReference type="EMBL" id="CM042050">
    <property type="protein sequence ID" value="KAI3734014.1"/>
    <property type="molecule type" value="Genomic_DNA"/>
</dbReference>
<protein>
    <submittedName>
        <fullName evidence="1">Uncharacterized protein</fullName>
    </submittedName>
</protein>
<reference evidence="1 2" key="2">
    <citation type="journal article" date="2022" name="Mol. Ecol. Resour.">
        <title>The genomes of chicory, endive, great burdock and yacon provide insights into Asteraceae paleo-polyploidization history and plant inulin production.</title>
        <authorList>
            <person name="Fan W."/>
            <person name="Wang S."/>
            <person name="Wang H."/>
            <person name="Wang A."/>
            <person name="Jiang F."/>
            <person name="Liu H."/>
            <person name="Zhao H."/>
            <person name="Xu D."/>
            <person name="Zhang Y."/>
        </authorList>
    </citation>
    <scope>NUCLEOTIDE SEQUENCE [LARGE SCALE GENOMIC DNA]</scope>
    <source>
        <strain evidence="2">cv. Niubang</strain>
    </source>
</reference>
<keyword evidence="2" id="KW-1185">Reference proteome</keyword>
<organism evidence="1 2">
    <name type="scientific">Arctium lappa</name>
    <name type="common">Greater burdock</name>
    <name type="synonym">Lappa major</name>
    <dbReference type="NCBI Taxonomy" id="4217"/>
    <lineage>
        <taxon>Eukaryota</taxon>
        <taxon>Viridiplantae</taxon>
        <taxon>Streptophyta</taxon>
        <taxon>Embryophyta</taxon>
        <taxon>Tracheophyta</taxon>
        <taxon>Spermatophyta</taxon>
        <taxon>Magnoliopsida</taxon>
        <taxon>eudicotyledons</taxon>
        <taxon>Gunneridae</taxon>
        <taxon>Pentapetalae</taxon>
        <taxon>asterids</taxon>
        <taxon>campanulids</taxon>
        <taxon>Asterales</taxon>
        <taxon>Asteraceae</taxon>
        <taxon>Carduoideae</taxon>
        <taxon>Cardueae</taxon>
        <taxon>Arctiinae</taxon>
        <taxon>Arctium</taxon>
    </lineage>
</organism>
<evidence type="ECO:0000313" key="2">
    <source>
        <dbReference type="Proteomes" id="UP001055879"/>
    </source>
</evidence>
<reference evidence="2" key="1">
    <citation type="journal article" date="2022" name="Mol. Ecol. Resour.">
        <title>The genomes of chicory, endive, great burdock and yacon provide insights into Asteraceae palaeo-polyploidization history and plant inulin production.</title>
        <authorList>
            <person name="Fan W."/>
            <person name="Wang S."/>
            <person name="Wang H."/>
            <person name="Wang A."/>
            <person name="Jiang F."/>
            <person name="Liu H."/>
            <person name="Zhao H."/>
            <person name="Xu D."/>
            <person name="Zhang Y."/>
        </authorList>
    </citation>
    <scope>NUCLEOTIDE SEQUENCE [LARGE SCALE GENOMIC DNA]</scope>
    <source>
        <strain evidence="2">cv. Niubang</strain>
    </source>
</reference>